<gene>
    <name evidence="5" type="primary">Aste57867_2411</name>
    <name evidence="4" type="ORF">As57867_002405</name>
    <name evidence="5" type="ORF">ASTE57867_2411</name>
</gene>
<proteinExistence type="predicted"/>
<feature type="coiled-coil region" evidence="1">
    <location>
        <begin position="908"/>
        <end position="942"/>
    </location>
</feature>
<keyword evidence="3" id="KW-1133">Transmembrane helix</keyword>
<reference evidence="4" key="2">
    <citation type="submission" date="2019-06" db="EMBL/GenBank/DDBJ databases">
        <title>Genomics analysis of Aphanomyces spp. identifies a new class of oomycete effector associated with host adaptation.</title>
        <authorList>
            <person name="Gaulin E."/>
        </authorList>
    </citation>
    <scope>NUCLEOTIDE SEQUENCE</scope>
    <source>
        <strain evidence="4">CBS 578.67</strain>
    </source>
</reference>
<name>A0A485K883_9STRA</name>
<dbReference type="AlphaFoldDB" id="A0A485K883"/>
<evidence type="ECO:0000256" key="1">
    <source>
        <dbReference type="SAM" id="Coils"/>
    </source>
</evidence>
<evidence type="ECO:0000256" key="3">
    <source>
        <dbReference type="SAM" id="Phobius"/>
    </source>
</evidence>
<feature type="compositionally biased region" description="Low complexity" evidence="2">
    <location>
        <begin position="207"/>
        <end position="294"/>
    </location>
</feature>
<evidence type="ECO:0000313" key="4">
    <source>
        <dbReference type="EMBL" id="KAF0717260.1"/>
    </source>
</evidence>
<feature type="compositionally biased region" description="Low complexity" evidence="2">
    <location>
        <begin position="305"/>
        <end position="321"/>
    </location>
</feature>
<evidence type="ECO:0000256" key="2">
    <source>
        <dbReference type="SAM" id="MobiDB-lite"/>
    </source>
</evidence>
<dbReference type="EMBL" id="VJMH01000275">
    <property type="protein sequence ID" value="KAF0717260.1"/>
    <property type="molecule type" value="Genomic_DNA"/>
</dbReference>
<accession>A0A485K883</accession>
<feature type="compositionally biased region" description="Low complexity" evidence="2">
    <location>
        <begin position="331"/>
        <end position="356"/>
    </location>
</feature>
<dbReference type="EMBL" id="CAADRA010000275">
    <property type="protein sequence ID" value="VFT79612.1"/>
    <property type="molecule type" value="Genomic_DNA"/>
</dbReference>
<dbReference type="PROSITE" id="PS00018">
    <property type="entry name" value="EF_HAND_1"/>
    <property type="match status" value="2"/>
</dbReference>
<evidence type="ECO:0000313" key="6">
    <source>
        <dbReference type="Proteomes" id="UP000332933"/>
    </source>
</evidence>
<feature type="transmembrane region" description="Helical" evidence="3">
    <location>
        <begin position="37"/>
        <end position="57"/>
    </location>
</feature>
<feature type="compositionally biased region" description="Low complexity" evidence="2">
    <location>
        <begin position="369"/>
        <end position="577"/>
    </location>
</feature>
<reference evidence="5 6" key="1">
    <citation type="submission" date="2019-03" db="EMBL/GenBank/DDBJ databases">
        <authorList>
            <person name="Gaulin E."/>
            <person name="Dumas B."/>
        </authorList>
    </citation>
    <scope>NUCLEOTIDE SEQUENCE [LARGE SCALE GENOMIC DNA]</scope>
    <source>
        <strain evidence="5">CBS 568.67</strain>
    </source>
</reference>
<evidence type="ECO:0000313" key="5">
    <source>
        <dbReference type="EMBL" id="VFT79612.1"/>
    </source>
</evidence>
<feature type="region of interest" description="Disordered" evidence="2">
    <location>
        <begin position="199"/>
        <end position="590"/>
    </location>
</feature>
<dbReference type="OrthoDB" id="79832at2759"/>
<protein>
    <submittedName>
        <fullName evidence="5">Aste57867_2411 protein</fullName>
    </submittedName>
</protein>
<organism evidence="5 6">
    <name type="scientific">Aphanomyces stellatus</name>
    <dbReference type="NCBI Taxonomy" id="120398"/>
    <lineage>
        <taxon>Eukaryota</taxon>
        <taxon>Sar</taxon>
        <taxon>Stramenopiles</taxon>
        <taxon>Oomycota</taxon>
        <taxon>Saprolegniomycetes</taxon>
        <taxon>Saprolegniales</taxon>
        <taxon>Verrucalvaceae</taxon>
        <taxon>Aphanomyces</taxon>
    </lineage>
</organism>
<sequence>MRTAYGSENNETDLFLRQSNSFASPPAVTTVTRRSPIVACATLVLAAAAGAVGYFAIATVQEATKAATTADAMAFASSPTTATNLYFPWQNVSVALPTPAPFVANWTAIDGDASGTITLDELMAYLTQQKDGEIQSIQGAFLAAILKVNSTFVEHAKCVEQAYKTLIATKTAGPNEIATTDELNGVLLYAQNQCYSLQTVPLPTPPTDNSTDNTPTPSVSGSTNTTSTNGTSTDETNATPTPTPTVSGPSGSTNTSSTNGTSTDGTSTTPTPTPTVSGTSGSTNTSSANGTSTDETNATPTPTPTVSGQSINSSSTNGTSTDGFDTPTPTPTISGASGSTNTTSTNGTSTDGTNATPTPTPTVSGQSINSSSTNETSTDGTTTPTPTPTVSGTSGSTNTSSTNGTSTDGSTTPTPTPTVSGDATNTSSTNGTSTDGTTTPTPTPTVSGDATNTSSTNGTAANGTNNNSSSTANNNSTATTNNTNTNDTTNSSTTATTSNTTNTTASPINSIPNTNTSTNNGTDGNANSSTDNGDPSNNGIINGPNNTTTNNATNNSTTGNNTSNINATTAAPTTTPTWAEPSTPAVTNMSPSQDDVLELLNASLAILATGPTLTKEFAHSVLNQSLTNVTTLINTVWFNSAGERATALAAVSKYSGSLGSCVDIAFLIFGNINTLDAIQLATAMRWIRNTCMNLADKDFGKTDTNHNNVIEEAEVMAAVAKIRDDKLANLTRTTDAVAYNATYYATRVLYDLTMECTDRGISEIGDNANRTLTREQYYGLKAWMQVHCTNVTGDVSTDGLPTAADLGGNYTLLNIHTKMDANEATALAAAGNNTLQAATIDDRFKLLQTCVDATYGTNVITTSDQYNAVLAGVATCLTTNSPVAVNIEVMLTRPQFQGLLEITWAAENANLDAQIQAANALLAKLTAKKAALEACIQAAVEDAAAGADQIPQSKLVPAKGYTSTCYANASSST</sequence>
<keyword evidence="6" id="KW-1185">Reference proteome</keyword>
<keyword evidence="1" id="KW-0175">Coiled coil</keyword>
<dbReference type="InterPro" id="IPR018247">
    <property type="entry name" value="EF_Hand_1_Ca_BS"/>
</dbReference>
<keyword evidence="3" id="KW-0812">Transmembrane</keyword>
<keyword evidence="3" id="KW-0472">Membrane</keyword>
<dbReference type="Proteomes" id="UP000332933">
    <property type="component" value="Unassembled WGS sequence"/>
</dbReference>